<feature type="domain" description="Glycosyltransferase 2-like" evidence="2">
    <location>
        <begin position="7"/>
        <end position="166"/>
    </location>
</feature>
<sequence>MEKIIISIIIICKNEELNIKRCLKSIKQERLMVTYEILLIDSCSIDNTVNIAKQFENIKIYILNPKWHHNAAIGRYVGSKLAKGKYLLFMDGDMELGKECNFTKAIEIMEADGNIIALSGILEEYIYNEKQEIIGHTEDRYRVKKLEERLDLGGVFIIKKDLLEQVGNMDITLDSEEDLDLNYRFKYMGYKLYRTPELKFIHHTKDYNSFRVLNSRFKDKRHRDLWLVTIRSVKYKCLYKHVYANRGVFMWIITLVFTLICAMLLLFKLVKPLIFICVVTVDCSLCIYKIVKNKKLKLVLMDFYHALLCLISIFQTNSNKNIKIDLRDIQKNNQF</sequence>
<dbReference type="InterPro" id="IPR029044">
    <property type="entry name" value="Nucleotide-diphossugar_trans"/>
</dbReference>
<proteinExistence type="predicted"/>
<evidence type="ECO:0000313" key="3">
    <source>
        <dbReference type="EMBL" id="SMC18297.1"/>
    </source>
</evidence>
<dbReference type="SUPFAM" id="SSF53448">
    <property type="entry name" value="Nucleotide-diphospho-sugar transferases"/>
    <property type="match status" value="1"/>
</dbReference>
<evidence type="ECO:0000256" key="1">
    <source>
        <dbReference type="SAM" id="Phobius"/>
    </source>
</evidence>
<keyword evidence="1" id="KW-0812">Transmembrane</keyword>
<dbReference type="AlphaFoldDB" id="A0A1W1X315"/>
<dbReference type="EMBL" id="FWXH01000002">
    <property type="protein sequence ID" value="SMC18297.1"/>
    <property type="molecule type" value="Genomic_DNA"/>
</dbReference>
<dbReference type="GO" id="GO:0016740">
    <property type="term" value="F:transferase activity"/>
    <property type="evidence" value="ECO:0007669"/>
    <property type="project" value="UniProtKB-KW"/>
</dbReference>
<keyword evidence="1" id="KW-1133">Transmembrane helix</keyword>
<dbReference type="Gene3D" id="3.90.550.10">
    <property type="entry name" value="Spore Coat Polysaccharide Biosynthesis Protein SpsA, Chain A"/>
    <property type="match status" value="1"/>
</dbReference>
<protein>
    <submittedName>
        <fullName evidence="3">Glycosyltransferase, GT2 family</fullName>
    </submittedName>
</protein>
<reference evidence="3 4" key="1">
    <citation type="submission" date="2017-04" db="EMBL/GenBank/DDBJ databases">
        <authorList>
            <person name="Afonso C.L."/>
            <person name="Miller P.J."/>
            <person name="Scott M.A."/>
            <person name="Spackman E."/>
            <person name="Goraichik I."/>
            <person name="Dimitrov K.M."/>
            <person name="Suarez D.L."/>
            <person name="Swayne D.E."/>
        </authorList>
    </citation>
    <scope>NUCLEOTIDE SEQUENCE [LARGE SCALE GENOMIC DNA]</scope>
    <source>
        <strain evidence="3 4">DSM 12555</strain>
    </source>
</reference>
<organism evidence="3 4">
    <name type="scientific">Clostridium acidisoli DSM 12555</name>
    <dbReference type="NCBI Taxonomy" id="1121291"/>
    <lineage>
        <taxon>Bacteria</taxon>
        <taxon>Bacillati</taxon>
        <taxon>Bacillota</taxon>
        <taxon>Clostridia</taxon>
        <taxon>Eubacteriales</taxon>
        <taxon>Clostridiaceae</taxon>
        <taxon>Clostridium</taxon>
    </lineage>
</organism>
<gene>
    <name evidence="3" type="ORF">SAMN02745134_00534</name>
</gene>
<evidence type="ECO:0000259" key="2">
    <source>
        <dbReference type="Pfam" id="PF00535"/>
    </source>
</evidence>
<name>A0A1W1X315_9CLOT</name>
<evidence type="ECO:0000313" key="4">
    <source>
        <dbReference type="Proteomes" id="UP000192468"/>
    </source>
</evidence>
<dbReference type="PANTHER" id="PTHR43630">
    <property type="entry name" value="POLY-BETA-1,6-N-ACETYL-D-GLUCOSAMINE SYNTHASE"/>
    <property type="match status" value="1"/>
</dbReference>
<dbReference type="STRING" id="1121291.SAMN02745134_00534"/>
<accession>A0A1W1X315</accession>
<dbReference type="PANTHER" id="PTHR43630:SF2">
    <property type="entry name" value="GLYCOSYLTRANSFERASE"/>
    <property type="match status" value="1"/>
</dbReference>
<keyword evidence="4" id="KW-1185">Reference proteome</keyword>
<dbReference type="InterPro" id="IPR001173">
    <property type="entry name" value="Glyco_trans_2-like"/>
</dbReference>
<dbReference type="Pfam" id="PF00535">
    <property type="entry name" value="Glycos_transf_2"/>
    <property type="match status" value="1"/>
</dbReference>
<dbReference type="OrthoDB" id="9807674at2"/>
<keyword evidence="1" id="KW-0472">Membrane</keyword>
<feature type="transmembrane region" description="Helical" evidence="1">
    <location>
        <begin position="248"/>
        <end position="267"/>
    </location>
</feature>
<keyword evidence="3" id="KW-0808">Transferase</keyword>
<dbReference type="RefSeq" id="WP_084113719.1">
    <property type="nucleotide sequence ID" value="NZ_FWXH01000002.1"/>
</dbReference>
<feature type="transmembrane region" description="Helical" evidence="1">
    <location>
        <begin position="273"/>
        <end position="291"/>
    </location>
</feature>
<dbReference type="Proteomes" id="UP000192468">
    <property type="component" value="Unassembled WGS sequence"/>
</dbReference>